<dbReference type="EMBL" id="MGJD01000003">
    <property type="protein sequence ID" value="OGN01851.1"/>
    <property type="molecule type" value="Genomic_DNA"/>
</dbReference>
<dbReference type="InterPro" id="IPR027417">
    <property type="entry name" value="P-loop_NTPase"/>
</dbReference>
<gene>
    <name evidence="2" type="ORF">A2650_04820</name>
</gene>
<dbReference type="Pfam" id="PF00625">
    <property type="entry name" value="Guanylate_kin"/>
    <property type="match status" value="1"/>
</dbReference>
<evidence type="ECO:0000313" key="3">
    <source>
        <dbReference type="Proteomes" id="UP000177117"/>
    </source>
</evidence>
<reference evidence="2 3" key="1">
    <citation type="journal article" date="2016" name="Nat. Commun.">
        <title>Thousands of microbial genomes shed light on interconnected biogeochemical processes in an aquifer system.</title>
        <authorList>
            <person name="Anantharaman K."/>
            <person name="Brown C.T."/>
            <person name="Hug L.A."/>
            <person name="Sharon I."/>
            <person name="Castelle C.J."/>
            <person name="Probst A.J."/>
            <person name="Thomas B.C."/>
            <person name="Singh A."/>
            <person name="Wilkins M.J."/>
            <person name="Karaoz U."/>
            <person name="Brodie E.L."/>
            <person name="Williams K.H."/>
            <person name="Hubbard S.S."/>
            <person name="Banfield J.F."/>
        </authorList>
    </citation>
    <scope>NUCLEOTIDE SEQUENCE [LARGE SCALE GENOMIC DNA]</scope>
</reference>
<organism evidence="2 3">
    <name type="scientific">Candidatus Yanofskybacteria bacterium RIFCSPHIGHO2_01_FULL_41_53</name>
    <dbReference type="NCBI Taxonomy" id="1802663"/>
    <lineage>
        <taxon>Bacteria</taxon>
        <taxon>Candidatus Yanofskyibacteriota</taxon>
    </lineage>
</organism>
<evidence type="ECO:0000259" key="1">
    <source>
        <dbReference type="PROSITE" id="PS50052"/>
    </source>
</evidence>
<dbReference type="Proteomes" id="UP000177117">
    <property type="component" value="Unassembled WGS sequence"/>
</dbReference>
<dbReference type="InterPro" id="IPR008145">
    <property type="entry name" value="GK/Ca_channel_bsu"/>
</dbReference>
<dbReference type="Gene3D" id="3.40.50.300">
    <property type="entry name" value="P-loop containing nucleotide triphosphate hydrolases"/>
    <property type="match status" value="1"/>
</dbReference>
<dbReference type="PROSITE" id="PS50052">
    <property type="entry name" value="GUANYLATE_KINASE_2"/>
    <property type="match status" value="1"/>
</dbReference>
<dbReference type="AlphaFoldDB" id="A0A1F8ELW8"/>
<evidence type="ECO:0000313" key="2">
    <source>
        <dbReference type="EMBL" id="OGN01851.1"/>
    </source>
</evidence>
<proteinExistence type="predicted"/>
<name>A0A1F8ELW8_9BACT</name>
<feature type="domain" description="Guanylate kinase-like" evidence="1">
    <location>
        <begin position="1"/>
        <end position="187"/>
    </location>
</feature>
<dbReference type="SUPFAM" id="SSF52540">
    <property type="entry name" value="P-loop containing nucleoside triphosphate hydrolases"/>
    <property type="match status" value="1"/>
</dbReference>
<protein>
    <recommendedName>
        <fullName evidence="1">Guanylate kinase-like domain-containing protein</fullName>
    </recommendedName>
</protein>
<comment type="caution">
    <text evidence="2">The sequence shown here is derived from an EMBL/GenBank/DDBJ whole genome shotgun (WGS) entry which is preliminary data.</text>
</comment>
<accession>A0A1F8ELW8</accession>
<dbReference type="Gene3D" id="3.30.63.10">
    <property type="entry name" value="Guanylate Kinase phosphate binding domain"/>
    <property type="match status" value="1"/>
</dbReference>
<dbReference type="SMART" id="SM00072">
    <property type="entry name" value="GuKc"/>
    <property type="match status" value="1"/>
</dbReference>
<sequence>MIVTISGAGGAGKTTIAGWLLKLLPNSGMVPSYTTRASRSSDIPGEYIYISKLKFKIFYIFGFFLWTVSPYGYSHGTAKKSVNKILKQDSSVGIMLLFGNTVGTLREYAKSRDREDRVVSFYVVSPPREILKERLVNRGENQESIERRLSDSHRQDSEAMSSDVPYIFIRNDETIDIVVDQIIKHISDHQNDYLNKKLFGRSLGDKL</sequence>
<dbReference type="InterPro" id="IPR008144">
    <property type="entry name" value="Guanylate_kin-like_dom"/>
</dbReference>